<evidence type="ECO:0000313" key="1">
    <source>
        <dbReference type="EMBL" id="XCO75380.1"/>
    </source>
</evidence>
<dbReference type="EMBL" id="CP159925">
    <property type="protein sequence ID" value="XCO75380.1"/>
    <property type="molecule type" value="Genomic_DNA"/>
</dbReference>
<organism evidence="1">
    <name type="scientific">Lysobacter firmicutimachus</name>
    <dbReference type="NCBI Taxonomy" id="1792846"/>
    <lineage>
        <taxon>Bacteria</taxon>
        <taxon>Pseudomonadati</taxon>
        <taxon>Pseudomonadota</taxon>
        <taxon>Gammaproteobacteria</taxon>
        <taxon>Lysobacterales</taxon>
        <taxon>Lysobacteraceae</taxon>
        <taxon>Lysobacter</taxon>
    </lineage>
</organism>
<name>A0AAU8MSX9_9GAMM</name>
<protein>
    <submittedName>
        <fullName evidence="1">Uncharacterized protein</fullName>
    </submittedName>
</protein>
<accession>A0AAU8MSX9</accession>
<reference evidence="1" key="1">
    <citation type="submission" date="2024-06" db="EMBL/GenBank/DDBJ databases">
        <authorList>
            <person name="Li S."/>
        </authorList>
    </citation>
    <scope>NUCLEOTIDE SEQUENCE</scope>
    <source>
        <strain evidence="1">SR10</strain>
    </source>
</reference>
<sequence length="48" mass="5678">MVGTWRFHRWTRRPERPEFGMKMNDNLSGGSLREALAQAGELQRFELD</sequence>
<gene>
    <name evidence="1" type="ORF">ABU614_00860</name>
</gene>
<proteinExistence type="predicted"/>
<dbReference type="AlphaFoldDB" id="A0AAU8MSX9"/>
<dbReference type="RefSeq" id="WP_363798347.1">
    <property type="nucleotide sequence ID" value="NZ_CP159925.1"/>
</dbReference>